<accession>A0A0F9W971</accession>
<dbReference type="AlphaFoldDB" id="A0A0F9W971"/>
<name>A0A0F9W971_9ZZZZ</name>
<sequence>MTETKTKPFHKMSLWKFILEAWKGALSMDESNWYWWQNQPKYKGDTRGHDDE</sequence>
<dbReference type="EMBL" id="LAZR01000203">
    <property type="protein sequence ID" value="KKN82231.1"/>
    <property type="molecule type" value="Genomic_DNA"/>
</dbReference>
<organism evidence="1">
    <name type="scientific">marine sediment metagenome</name>
    <dbReference type="NCBI Taxonomy" id="412755"/>
    <lineage>
        <taxon>unclassified sequences</taxon>
        <taxon>metagenomes</taxon>
        <taxon>ecological metagenomes</taxon>
    </lineage>
</organism>
<reference evidence="1" key="1">
    <citation type="journal article" date="2015" name="Nature">
        <title>Complex archaea that bridge the gap between prokaryotes and eukaryotes.</title>
        <authorList>
            <person name="Spang A."/>
            <person name="Saw J.H."/>
            <person name="Jorgensen S.L."/>
            <person name="Zaremba-Niedzwiedzka K."/>
            <person name="Martijn J."/>
            <person name="Lind A.E."/>
            <person name="van Eijk R."/>
            <person name="Schleper C."/>
            <person name="Guy L."/>
            <person name="Ettema T.J."/>
        </authorList>
    </citation>
    <scope>NUCLEOTIDE SEQUENCE</scope>
</reference>
<gene>
    <name evidence="1" type="ORF">LCGC14_0310440</name>
</gene>
<protein>
    <submittedName>
        <fullName evidence="1">Uncharacterized protein</fullName>
    </submittedName>
</protein>
<evidence type="ECO:0000313" key="1">
    <source>
        <dbReference type="EMBL" id="KKN82231.1"/>
    </source>
</evidence>
<comment type="caution">
    <text evidence="1">The sequence shown here is derived from an EMBL/GenBank/DDBJ whole genome shotgun (WGS) entry which is preliminary data.</text>
</comment>
<proteinExistence type="predicted"/>